<dbReference type="Gene3D" id="3.40.190.290">
    <property type="match status" value="1"/>
</dbReference>
<accession>A0ABT4YNP7</accession>
<evidence type="ECO:0000259" key="5">
    <source>
        <dbReference type="PROSITE" id="PS50931"/>
    </source>
</evidence>
<keyword evidence="3" id="KW-0238">DNA-binding</keyword>
<dbReference type="EMBL" id="JAQLOI010000001">
    <property type="protein sequence ID" value="MDB1123166.1"/>
    <property type="molecule type" value="Genomic_DNA"/>
</dbReference>
<evidence type="ECO:0000313" key="6">
    <source>
        <dbReference type="EMBL" id="MDB1123166.1"/>
    </source>
</evidence>
<evidence type="ECO:0000256" key="2">
    <source>
        <dbReference type="ARBA" id="ARBA00023015"/>
    </source>
</evidence>
<dbReference type="InterPro" id="IPR036388">
    <property type="entry name" value="WH-like_DNA-bd_sf"/>
</dbReference>
<keyword evidence="7" id="KW-1185">Reference proteome</keyword>
<feature type="domain" description="HTH lysR-type" evidence="5">
    <location>
        <begin position="1"/>
        <end position="60"/>
    </location>
</feature>
<dbReference type="PANTHER" id="PTHR30126">
    <property type="entry name" value="HTH-TYPE TRANSCRIPTIONAL REGULATOR"/>
    <property type="match status" value="1"/>
</dbReference>
<gene>
    <name evidence="6" type="ORF">PGX00_05540</name>
</gene>
<sequence length="295" mass="33136">MNVSLKQLNVFVAITQHRTLSSASKSLFLTKAAVSLSLGELEKQLGHTLFDRVNNRLVINQQGRLLLPLADEIINRANNINQLFSSENELIGDLHIGASNTIGNQVAPYLLSQFREATGHLNQTLIIANTEKIGQKLVDFELDVGLIEGELKETRLNTTPWFSDNMVIIASPKHPLATRQNLTLNELERSAWLLREPGSGTREYFTKHLAAHLINWEESFELNTTEAIINATSANLGLACLSQLSVQSALKDGRVVCLDFPLTTKRDYWLIIHNEKYQSPLVKKFVEFCLEYQAI</sequence>
<keyword evidence="4" id="KW-0804">Transcription</keyword>
<comment type="caution">
    <text evidence="6">The sequence shown here is derived from an EMBL/GenBank/DDBJ whole genome shotgun (WGS) entry which is preliminary data.</text>
</comment>
<dbReference type="PROSITE" id="PS50931">
    <property type="entry name" value="HTH_LYSR"/>
    <property type="match status" value="1"/>
</dbReference>
<evidence type="ECO:0000256" key="4">
    <source>
        <dbReference type="ARBA" id="ARBA00023163"/>
    </source>
</evidence>
<dbReference type="InterPro" id="IPR005119">
    <property type="entry name" value="LysR_subst-bd"/>
</dbReference>
<dbReference type="CDD" id="cd08420">
    <property type="entry name" value="PBP2_CysL_like"/>
    <property type="match status" value="1"/>
</dbReference>
<name>A0ABT4YNP7_9VIBR</name>
<evidence type="ECO:0000313" key="7">
    <source>
        <dbReference type="Proteomes" id="UP001210678"/>
    </source>
</evidence>
<comment type="similarity">
    <text evidence="1">Belongs to the LysR transcriptional regulatory family.</text>
</comment>
<evidence type="ECO:0000256" key="3">
    <source>
        <dbReference type="ARBA" id="ARBA00023125"/>
    </source>
</evidence>
<reference evidence="6 7" key="1">
    <citation type="submission" date="2023-01" db="EMBL/GenBank/DDBJ databases">
        <title>Vibrio sp. KJ40-1 sp.nov, isolated from marine algae.</title>
        <authorList>
            <person name="Butt M."/>
            <person name="Kim J.M.J."/>
            <person name="Jeon C.O.C."/>
        </authorList>
    </citation>
    <scope>NUCLEOTIDE SEQUENCE [LARGE SCALE GENOMIC DNA]</scope>
    <source>
        <strain evidence="6 7">KJ40-1</strain>
    </source>
</reference>
<proteinExistence type="inferred from homology"/>
<dbReference type="Gene3D" id="1.10.10.10">
    <property type="entry name" value="Winged helix-like DNA-binding domain superfamily/Winged helix DNA-binding domain"/>
    <property type="match status" value="1"/>
</dbReference>
<dbReference type="InterPro" id="IPR036390">
    <property type="entry name" value="WH_DNA-bd_sf"/>
</dbReference>
<dbReference type="SUPFAM" id="SSF53850">
    <property type="entry name" value="Periplasmic binding protein-like II"/>
    <property type="match status" value="1"/>
</dbReference>
<dbReference type="PANTHER" id="PTHR30126:SF94">
    <property type="entry name" value="LYSR FAMILY TRANSCRIPTIONAL REGULATOR"/>
    <property type="match status" value="1"/>
</dbReference>
<dbReference type="Proteomes" id="UP001210678">
    <property type="component" value="Unassembled WGS sequence"/>
</dbReference>
<dbReference type="InterPro" id="IPR000847">
    <property type="entry name" value="LysR_HTH_N"/>
</dbReference>
<protein>
    <submittedName>
        <fullName evidence="6">LysR substrate-binding domain-containing protein</fullName>
    </submittedName>
</protein>
<keyword evidence="2" id="KW-0805">Transcription regulation</keyword>
<evidence type="ECO:0000256" key="1">
    <source>
        <dbReference type="ARBA" id="ARBA00009437"/>
    </source>
</evidence>
<dbReference type="Pfam" id="PF00126">
    <property type="entry name" value="HTH_1"/>
    <property type="match status" value="1"/>
</dbReference>
<dbReference type="Pfam" id="PF03466">
    <property type="entry name" value="LysR_substrate"/>
    <property type="match status" value="1"/>
</dbReference>
<dbReference type="SUPFAM" id="SSF46785">
    <property type="entry name" value="Winged helix' DNA-binding domain"/>
    <property type="match status" value="1"/>
</dbReference>
<dbReference type="RefSeq" id="WP_272133563.1">
    <property type="nucleotide sequence ID" value="NZ_JAQLOI010000001.1"/>
</dbReference>
<organism evidence="6 7">
    <name type="scientific">Vibrio algarum</name>
    <dbReference type="NCBI Taxonomy" id="3020714"/>
    <lineage>
        <taxon>Bacteria</taxon>
        <taxon>Pseudomonadati</taxon>
        <taxon>Pseudomonadota</taxon>
        <taxon>Gammaproteobacteria</taxon>
        <taxon>Vibrionales</taxon>
        <taxon>Vibrionaceae</taxon>
        <taxon>Vibrio</taxon>
    </lineage>
</organism>